<dbReference type="AlphaFoldDB" id="A0AAV2YKD5"/>
<sequence>MREDCWTLDQFEKVVLGASVKSKCVTAKNVFDYKPALTELYKNVLGVTKYQFFRMEHARPGVVECMVSSTSTPYVLDLRRSLDRALTLIVFHSLAISAENATRVHSLIGRIKV</sequence>
<reference evidence="1" key="1">
    <citation type="submission" date="2022-11" db="EMBL/GenBank/DDBJ databases">
        <authorList>
            <person name="Morgan W.R."/>
            <person name="Tartar A."/>
        </authorList>
    </citation>
    <scope>NUCLEOTIDE SEQUENCE</scope>
    <source>
        <strain evidence="1">ARSEF 373</strain>
    </source>
</reference>
<comment type="caution">
    <text evidence="1">The sequence shown here is derived from an EMBL/GenBank/DDBJ whole genome shotgun (WGS) entry which is preliminary data.</text>
</comment>
<dbReference type="PANTHER" id="PTHR34415:SF1">
    <property type="entry name" value="INTEGRASE CATALYTIC DOMAIN-CONTAINING PROTEIN"/>
    <property type="match status" value="1"/>
</dbReference>
<protein>
    <submittedName>
        <fullName evidence="1">Uncharacterized protein</fullName>
    </submittedName>
</protein>
<evidence type="ECO:0000313" key="1">
    <source>
        <dbReference type="EMBL" id="DAZ94591.1"/>
    </source>
</evidence>
<dbReference type="PANTHER" id="PTHR34415">
    <property type="entry name" value="INTEGRASE CATALYTIC DOMAIN-CONTAINING PROTEIN"/>
    <property type="match status" value="1"/>
</dbReference>
<gene>
    <name evidence="1" type="ORF">N0F65_005354</name>
</gene>
<dbReference type="Proteomes" id="UP001146120">
    <property type="component" value="Unassembled WGS sequence"/>
</dbReference>
<proteinExistence type="predicted"/>
<name>A0AAV2YKD5_9STRA</name>
<keyword evidence="2" id="KW-1185">Reference proteome</keyword>
<accession>A0AAV2YKD5</accession>
<organism evidence="1 2">
    <name type="scientific">Lagenidium giganteum</name>
    <dbReference type="NCBI Taxonomy" id="4803"/>
    <lineage>
        <taxon>Eukaryota</taxon>
        <taxon>Sar</taxon>
        <taxon>Stramenopiles</taxon>
        <taxon>Oomycota</taxon>
        <taxon>Peronosporomycetes</taxon>
        <taxon>Pythiales</taxon>
        <taxon>Pythiaceae</taxon>
    </lineage>
</organism>
<reference evidence="1" key="2">
    <citation type="journal article" date="2023" name="Microbiol Resour">
        <title>Decontamination and Annotation of the Draft Genome Sequence of the Oomycete Lagenidium giganteum ARSEF 373.</title>
        <authorList>
            <person name="Morgan W.R."/>
            <person name="Tartar A."/>
        </authorList>
    </citation>
    <scope>NUCLEOTIDE SEQUENCE</scope>
    <source>
        <strain evidence="1">ARSEF 373</strain>
    </source>
</reference>
<dbReference type="EMBL" id="DAKRPA010000242">
    <property type="protein sequence ID" value="DAZ94591.1"/>
    <property type="molecule type" value="Genomic_DNA"/>
</dbReference>
<evidence type="ECO:0000313" key="2">
    <source>
        <dbReference type="Proteomes" id="UP001146120"/>
    </source>
</evidence>